<keyword evidence="2" id="KW-1185">Reference proteome</keyword>
<name>A0A090QMR5_9FLAO</name>
<evidence type="ECO:0000313" key="1">
    <source>
        <dbReference type="EMBL" id="GAK96826.1"/>
    </source>
</evidence>
<evidence type="ECO:0000313" key="2">
    <source>
        <dbReference type="Proteomes" id="UP000029221"/>
    </source>
</evidence>
<gene>
    <name evidence="1" type="ORF">JCM19294_1135</name>
</gene>
<comment type="caution">
    <text evidence="1">The sequence shown here is derived from an EMBL/GenBank/DDBJ whole genome shotgun (WGS) entry which is preliminary data.</text>
</comment>
<accession>A0A090QMR5</accession>
<dbReference type="AlphaFoldDB" id="A0A090QMR5"/>
<dbReference type="Proteomes" id="UP000029221">
    <property type="component" value="Unassembled WGS sequence"/>
</dbReference>
<protein>
    <submittedName>
        <fullName evidence="1">Uncharacterized protein</fullName>
    </submittedName>
</protein>
<sequence length="176" mass="20308">MNAHNQLLPFPLPPYLSRFVASKLNSPIQTLSNGINVKALHVRGKSRFGKMILRNLKQANIPVKKEVNTTLYISVSSYSGSNNAGVLCGENTEYVMPVDIMKDIVEIFEQYYYDCFYEYMEGSISAFAETGKQKGIIHKSINSFMHRYGTPDNPELFERLRKRYQRHRKNKSKTLF</sequence>
<organism evidence="1 2">
    <name type="scientific">Nonlabens tegetincola</name>
    <dbReference type="NCBI Taxonomy" id="323273"/>
    <lineage>
        <taxon>Bacteria</taxon>
        <taxon>Pseudomonadati</taxon>
        <taxon>Bacteroidota</taxon>
        <taxon>Flavobacteriia</taxon>
        <taxon>Flavobacteriales</taxon>
        <taxon>Flavobacteriaceae</taxon>
        <taxon>Nonlabens</taxon>
    </lineage>
</organism>
<proteinExistence type="predicted"/>
<dbReference type="RefSeq" id="WP_042278328.1">
    <property type="nucleotide sequence ID" value="NZ_BBML01000003.1"/>
</dbReference>
<reference evidence="1" key="1">
    <citation type="journal article" date="2014" name="Genome Announc.">
        <title>Draft Genome Sequences of Marine Flavobacterium Nonlabens Strains NR17, NR24, NR27, NR32, NR33, and Ara13.</title>
        <authorList>
            <person name="Nakanishi M."/>
            <person name="Meirelles P."/>
            <person name="Suzuki R."/>
            <person name="Takatani N."/>
            <person name="Mino S."/>
            <person name="Suda W."/>
            <person name="Oshima K."/>
            <person name="Hattori M."/>
            <person name="Ohkuma M."/>
            <person name="Hosokawa M."/>
            <person name="Miyashita K."/>
            <person name="Thompson F.L."/>
            <person name="Niwa A."/>
            <person name="Sawabe T."/>
            <person name="Sawabe T."/>
        </authorList>
    </citation>
    <scope>NUCLEOTIDE SEQUENCE [LARGE SCALE GENOMIC DNA]</scope>
    <source>
        <strain evidence="1">JCM 19294</strain>
    </source>
</reference>
<dbReference type="EMBL" id="BBML01000003">
    <property type="protein sequence ID" value="GAK96826.1"/>
    <property type="molecule type" value="Genomic_DNA"/>
</dbReference>